<dbReference type="InterPro" id="IPR001478">
    <property type="entry name" value="PDZ"/>
</dbReference>
<gene>
    <name evidence="5" type="ORF">H0E84_17370</name>
</gene>
<feature type="compositionally biased region" description="Pro residues" evidence="2">
    <location>
        <begin position="329"/>
        <end position="358"/>
    </location>
</feature>
<dbReference type="AlphaFoldDB" id="A0A853JHF3"/>
<dbReference type="Pfam" id="PF13180">
    <property type="entry name" value="PDZ_2"/>
    <property type="match status" value="1"/>
</dbReference>
<proteinExistence type="predicted"/>
<evidence type="ECO:0000256" key="1">
    <source>
        <dbReference type="ARBA" id="ARBA00001947"/>
    </source>
</evidence>
<dbReference type="PANTHER" id="PTHR42837">
    <property type="entry name" value="REGULATOR OF SIGMA-E PROTEASE RSEP"/>
    <property type="match status" value="1"/>
</dbReference>
<dbReference type="Proteomes" id="UP000578091">
    <property type="component" value="Unassembled WGS sequence"/>
</dbReference>
<sequence length="376" mass="38880">MTRSPFTRGLLAAALSLAAGAACAQDAAESDALAAARAELARAAARVAELSEDGMAHDARIADLRQRLAGRPVLGVLLAPDAQAGVRIAGVTPGSAADEAGLRSGDRLVSVDGTRILGSGGELRAANARKLLGSLAADKPVRIGYEREGRAATVALTPKVDRGMAVLHGADLDMDEVLREARLRASEGMDLAAAALRDIQIPDIAAEVRAALADSGLDAHCDGDDCAPPMLLSAFRWNGLNLAEVDPRLGRYFGTERGVLVLSAGGLDELQPGDVIQRIDGREVGTPREAMAALRDKPADARVEVTYLRDRRSATTRITVPRLRALRIPAPPAPPRPPAPPKAEAPPAPPPPGAPAPPTRVRVLAVATTAAAASLG</sequence>
<keyword evidence="6" id="KW-1185">Reference proteome</keyword>
<keyword evidence="3" id="KW-0732">Signal</keyword>
<protein>
    <submittedName>
        <fullName evidence="5">PDZ domain-containing protein</fullName>
    </submittedName>
</protein>
<feature type="region of interest" description="Disordered" evidence="2">
    <location>
        <begin position="325"/>
        <end position="360"/>
    </location>
</feature>
<evidence type="ECO:0000256" key="3">
    <source>
        <dbReference type="SAM" id="SignalP"/>
    </source>
</evidence>
<dbReference type="SMART" id="SM00228">
    <property type="entry name" value="PDZ"/>
    <property type="match status" value="2"/>
</dbReference>
<dbReference type="Pfam" id="PF17820">
    <property type="entry name" value="PDZ_6"/>
    <property type="match status" value="1"/>
</dbReference>
<name>A0A853JHF3_9GAMM</name>
<feature type="domain" description="PDZ" evidence="4">
    <location>
        <begin position="61"/>
        <end position="116"/>
    </location>
</feature>
<accession>A0A853JHF3</accession>
<dbReference type="PANTHER" id="PTHR42837:SF2">
    <property type="entry name" value="MEMBRANE METALLOPROTEASE ARASP2, CHLOROPLASTIC-RELATED"/>
    <property type="match status" value="1"/>
</dbReference>
<organism evidence="5 6">
    <name type="scientific">Luteimonas salinisoli</name>
    <dbReference type="NCBI Taxonomy" id="2752307"/>
    <lineage>
        <taxon>Bacteria</taxon>
        <taxon>Pseudomonadati</taxon>
        <taxon>Pseudomonadota</taxon>
        <taxon>Gammaproteobacteria</taxon>
        <taxon>Lysobacterales</taxon>
        <taxon>Lysobacteraceae</taxon>
        <taxon>Luteimonas</taxon>
    </lineage>
</organism>
<dbReference type="Gene3D" id="2.30.42.10">
    <property type="match status" value="2"/>
</dbReference>
<feature type="chain" id="PRO_5032516850" evidence="3">
    <location>
        <begin position="25"/>
        <end position="376"/>
    </location>
</feature>
<dbReference type="EMBL" id="JACCKA010000091">
    <property type="protein sequence ID" value="NZA28152.1"/>
    <property type="molecule type" value="Genomic_DNA"/>
</dbReference>
<dbReference type="PROSITE" id="PS50106">
    <property type="entry name" value="PDZ"/>
    <property type="match status" value="1"/>
</dbReference>
<comment type="cofactor">
    <cofactor evidence="1">
        <name>Zn(2+)</name>
        <dbReference type="ChEBI" id="CHEBI:29105"/>
    </cofactor>
</comment>
<dbReference type="SUPFAM" id="SSF50156">
    <property type="entry name" value="PDZ domain-like"/>
    <property type="match status" value="2"/>
</dbReference>
<reference evidence="5 6" key="1">
    <citation type="submission" date="2020-07" db="EMBL/GenBank/DDBJ databases">
        <title>Luteimonas sp. SJ-92.</title>
        <authorList>
            <person name="Huang X.-X."/>
            <person name="Xu L."/>
            <person name="Sun J.-Q."/>
        </authorList>
    </citation>
    <scope>NUCLEOTIDE SEQUENCE [LARGE SCALE GENOMIC DNA]</scope>
    <source>
        <strain evidence="5 6">SJ-92</strain>
    </source>
</reference>
<dbReference type="InterPro" id="IPR036034">
    <property type="entry name" value="PDZ_sf"/>
</dbReference>
<dbReference type="PROSITE" id="PS51257">
    <property type="entry name" value="PROKAR_LIPOPROTEIN"/>
    <property type="match status" value="1"/>
</dbReference>
<evidence type="ECO:0000313" key="6">
    <source>
        <dbReference type="Proteomes" id="UP000578091"/>
    </source>
</evidence>
<evidence type="ECO:0000313" key="5">
    <source>
        <dbReference type="EMBL" id="NZA28152.1"/>
    </source>
</evidence>
<dbReference type="InterPro" id="IPR004387">
    <property type="entry name" value="Pept_M50_Zn"/>
</dbReference>
<dbReference type="InterPro" id="IPR041489">
    <property type="entry name" value="PDZ_6"/>
</dbReference>
<evidence type="ECO:0000259" key="4">
    <source>
        <dbReference type="PROSITE" id="PS50106"/>
    </source>
</evidence>
<dbReference type="RefSeq" id="WP_180679917.1">
    <property type="nucleotide sequence ID" value="NZ_JACCKA010000091.1"/>
</dbReference>
<comment type="caution">
    <text evidence="5">The sequence shown here is derived from an EMBL/GenBank/DDBJ whole genome shotgun (WGS) entry which is preliminary data.</text>
</comment>
<evidence type="ECO:0000256" key="2">
    <source>
        <dbReference type="SAM" id="MobiDB-lite"/>
    </source>
</evidence>
<dbReference type="GO" id="GO:0006508">
    <property type="term" value="P:proteolysis"/>
    <property type="evidence" value="ECO:0007669"/>
    <property type="project" value="InterPro"/>
</dbReference>
<dbReference type="GO" id="GO:0004222">
    <property type="term" value="F:metalloendopeptidase activity"/>
    <property type="evidence" value="ECO:0007669"/>
    <property type="project" value="InterPro"/>
</dbReference>
<feature type="signal peptide" evidence="3">
    <location>
        <begin position="1"/>
        <end position="24"/>
    </location>
</feature>
<dbReference type="GO" id="GO:0016020">
    <property type="term" value="C:membrane"/>
    <property type="evidence" value="ECO:0007669"/>
    <property type="project" value="InterPro"/>
</dbReference>